<dbReference type="Proteomes" id="UP000601435">
    <property type="component" value="Unassembled WGS sequence"/>
</dbReference>
<dbReference type="AlphaFoldDB" id="A0A812Q6A3"/>
<comment type="caution">
    <text evidence="2">The sequence shown here is derived from an EMBL/GenBank/DDBJ whole genome shotgun (WGS) entry which is preliminary data.</text>
</comment>
<evidence type="ECO:0000256" key="1">
    <source>
        <dbReference type="SAM" id="Phobius"/>
    </source>
</evidence>
<name>A0A812Q6A3_9DINO</name>
<keyword evidence="3" id="KW-1185">Reference proteome</keyword>
<gene>
    <name evidence="2" type="ORF">SNEC2469_LOCUS10178</name>
</gene>
<proteinExistence type="predicted"/>
<keyword evidence="1" id="KW-1133">Transmembrane helix</keyword>
<feature type="transmembrane region" description="Helical" evidence="1">
    <location>
        <begin position="6"/>
        <end position="28"/>
    </location>
</feature>
<keyword evidence="1" id="KW-0472">Membrane</keyword>
<evidence type="ECO:0000313" key="2">
    <source>
        <dbReference type="EMBL" id="CAE7377152.1"/>
    </source>
</evidence>
<evidence type="ECO:0000313" key="3">
    <source>
        <dbReference type="Proteomes" id="UP000601435"/>
    </source>
</evidence>
<keyword evidence="1" id="KW-0812">Transmembrane</keyword>
<dbReference type="EMBL" id="CAJNJA010016237">
    <property type="protein sequence ID" value="CAE7377152.1"/>
    <property type="molecule type" value="Genomic_DNA"/>
</dbReference>
<reference evidence="2" key="1">
    <citation type="submission" date="2021-02" db="EMBL/GenBank/DDBJ databases">
        <authorList>
            <person name="Dougan E. K."/>
            <person name="Rhodes N."/>
            <person name="Thang M."/>
            <person name="Chan C."/>
        </authorList>
    </citation>
    <scope>NUCLEOTIDE SEQUENCE</scope>
</reference>
<feature type="non-terminal residue" evidence="2">
    <location>
        <position position="1"/>
    </location>
</feature>
<feature type="transmembrane region" description="Helical" evidence="1">
    <location>
        <begin position="35"/>
        <end position="56"/>
    </location>
</feature>
<accession>A0A812Q6A3</accession>
<organism evidence="2 3">
    <name type="scientific">Symbiodinium necroappetens</name>
    <dbReference type="NCBI Taxonomy" id="1628268"/>
    <lineage>
        <taxon>Eukaryota</taxon>
        <taxon>Sar</taxon>
        <taxon>Alveolata</taxon>
        <taxon>Dinophyceae</taxon>
        <taxon>Suessiales</taxon>
        <taxon>Symbiodiniaceae</taxon>
        <taxon>Symbiodinium</taxon>
    </lineage>
</organism>
<sequence>VDICHVGAGFCCLVIPLIFVLVFGLSYWNPTSLGAMASGLGVWLVLGSCCLGAVGWS</sequence>
<protein>
    <submittedName>
        <fullName evidence="2">Uncharacterized protein</fullName>
    </submittedName>
</protein>
<feature type="non-terminal residue" evidence="2">
    <location>
        <position position="57"/>
    </location>
</feature>
<dbReference type="OrthoDB" id="10460201at2759"/>